<dbReference type="InterPro" id="IPR029132">
    <property type="entry name" value="CBAH/NAAA_C"/>
</dbReference>
<evidence type="ECO:0000313" key="5">
    <source>
        <dbReference type="EMBL" id="ETV97127.1"/>
    </source>
</evidence>
<dbReference type="OrthoDB" id="63199at2759"/>
<dbReference type="InterPro" id="IPR029055">
    <property type="entry name" value="Ntn_hydrolases_N"/>
</dbReference>
<dbReference type="PROSITE" id="PS51257">
    <property type="entry name" value="PROKAR_LIPOPROTEIN"/>
    <property type="match status" value="1"/>
</dbReference>
<reference evidence="5" key="1">
    <citation type="submission" date="2013-12" db="EMBL/GenBank/DDBJ databases">
        <title>The Genome Sequence of Aphanomyces invadans NJM9701.</title>
        <authorList>
            <consortium name="The Broad Institute Genomics Platform"/>
            <person name="Russ C."/>
            <person name="Tyler B."/>
            <person name="van West P."/>
            <person name="Dieguez-Uribeondo J."/>
            <person name="Young S.K."/>
            <person name="Zeng Q."/>
            <person name="Gargeya S."/>
            <person name="Fitzgerald M."/>
            <person name="Abouelleil A."/>
            <person name="Alvarado L."/>
            <person name="Chapman S.B."/>
            <person name="Gainer-Dewar J."/>
            <person name="Goldberg J."/>
            <person name="Griggs A."/>
            <person name="Gujja S."/>
            <person name="Hansen M."/>
            <person name="Howarth C."/>
            <person name="Imamovic A."/>
            <person name="Ireland A."/>
            <person name="Larimer J."/>
            <person name="McCowan C."/>
            <person name="Murphy C."/>
            <person name="Pearson M."/>
            <person name="Poon T.W."/>
            <person name="Priest M."/>
            <person name="Roberts A."/>
            <person name="Saif S."/>
            <person name="Shea T."/>
            <person name="Sykes S."/>
            <person name="Wortman J."/>
            <person name="Nusbaum C."/>
            <person name="Birren B."/>
        </authorList>
    </citation>
    <scope>NUCLEOTIDE SEQUENCE [LARGE SCALE GENOMIC DNA]</scope>
    <source>
        <strain evidence="5">NJM9701</strain>
    </source>
</reference>
<dbReference type="EMBL" id="KI913974">
    <property type="protein sequence ID" value="ETV97127.1"/>
    <property type="molecule type" value="Genomic_DNA"/>
</dbReference>
<keyword evidence="2" id="KW-0378">Hydrolase</keyword>
<sequence>MAMLARWLIMLGLWSLASGCSDFLLNASATNVISARTMDFSLDLNTVVTTVPVGSPFQEQSGHSWTNKFGFLSFNVATLPFSMDGLNTKGLSASWLYMSDTVYPTTNPLDSTNRPIVSNLCSYILGNFATIEDVKRGIRLIQPTGIDLTQIGLTLHAGLGPLRTLPLHVAIHDASGASMAIEFLDGTMHLIDNPLGVLTNDPPLSVQLDRLAAASLHEGVPSGMSSTDRFVRLAKYNHVSSQDTYDVQTSFTAASSVDQSGVTRALHLLNTVVQPIISPTFATEWIVIRDHQNLHVYFQSTENSVLRRIDLNTVDWMDPTHRKTWPVASTASPWYMDVENEFAEVIVG</sequence>
<comment type="similarity">
    <text evidence="1">Belongs to the peptidase C59 family.</text>
</comment>
<dbReference type="PANTHER" id="PTHR35527:SF2">
    <property type="entry name" value="HYDROLASE"/>
    <property type="match status" value="1"/>
</dbReference>
<dbReference type="GeneID" id="20086983"/>
<name>A0A024TUV2_9STRA</name>
<feature type="domain" description="Choloylglycine hydrolase/NAAA C-terminal" evidence="4">
    <location>
        <begin position="20"/>
        <end position="313"/>
    </location>
</feature>
<dbReference type="GO" id="GO:0016787">
    <property type="term" value="F:hydrolase activity"/>
    <property type="evidence" value="ECO:0007669"/>
    <property type="project" value="UniProtKB-KW"/>
</dbReference>
<feature type="signal peptide" evidence="3">
    <location>
        <begin position="1"/>
        <end position="19"/>
    </location>
</feature>
<proteinExistence type="inferred from homology"/>
<evidence type="ECO:0000256" key="1">
    <source>
        <dbReference type="ARBA" id="ARBA00006625"/>
    </source>
</evidence>
<dbReference type="PANTHER" id="PTHR35527">
    <property type="entry name" value="CHOLOYLGLYCINE HYDROLASE"/>
    <property type="match status" value="1"/>
</dbReference>
<gene>
    <name evidence="5" type="ORF">H310_09933</name>
</gene>
<accession>A0A024TUV2</accession>
<dbReference type="Pfam" id="PF02275">
    <property type="entry name" value="CBAH"/>
    <property type="match status" value="1"/>
</dbReference>
<protein>
    <recommendedName>
        <fullName evidence="4">Choloylglycine hydrolase/NAAA C-terminal domain-containing protein</fullName>
    </recommendedName>
</protein>
<dbReference type="AlphaFoldDB" id="A0A024TUV2"/>
<evidence type="ECO:0000256" key="3">
    <source>
        <dbReference type="SAM" id="SignalP"/>
    </source>
</evidence>
<keyword evidence="3" id="KW-0732">Signal</keyword>
<organism evidence="5">
    <name type="scientific">Aphanomyces invadans</name>
    <dbReference type="NCBI Taxonomy" id="157072"/>
    <lineage>
        <taxon>Eukaryota</taxon>
        <taxon>Sar</taxon>
        <taxon>Stramenopiles</taxon>
        <taxon>Oomycota</taxon>
        <taxon>Saprolegniomycetes</taxon>
        <taxon>Saprolegniales</taxon>
        <taxon>Verrucalvaceae</taxon>
        <taxon>Aphanomyces</taxon>
    </lineage>
</organism>
<dbReference type="SUPFAM" id="SSF56235">
    <property type="entry name" value="N-terminal nucleophile aminohydrolases (Ntn hydrolases)"/>
    <property type="match status" value="1"/>
</dbReference>
<dbReference type="Gene3D" id="3.60.60.10">
    <property type="entry name" value="Penicillin V Acylase, Chain A"/>
    <property type="match status" value="1"/>
</dbReference>
<evidence type="ECO:0000259" key="4">
    <source>
        <dbReference type="Pfam" id="PF02275"/>
    </source>
</evidence>
<dbReference type="InterPro" id="IPR052193">
    <property type="entry name" value="Peptidase_C59"/>
</dbReference>
<feature type="chain" id="PRO_5001534966" description="Choloylglycine hydrolase/NAAA C-terminal domain-containing protein" evidence="3">
    <location>
        <begin position="20"/>
        <end position="348"/>
    </location>
</feature>
<evidence type="ECO:0000256" key="2">
    <source>
        <dbReference type="ARBA" id="ARBA00022801"/>
    </source>
</evidence>
<dbReference type="VEuPathDB" id="FungiDB:H310_09933"/>
<dbReference type="RefSeq" id="XP_008874373.1">
    <property type="nucleotide sequence ID" value="XM_008876151.1"/>
</dbReference>